<protein>
    <recommendedName>
        <fullName evidence="3">Antitoxin</fullName>
    </recommendedName>
</protein>
<evidence type="ECO:0000313" key="2">
    <source>
        <dbReference type="Proteomes" id="UP000323454"/>
    </source>
</evidence>
<accession>A0A5B2XAM1</accession>
<sequence>MGDVVGGPVALSVREARAQLCQILRDYRDRPDEAEPVYIGTHRHHEAVLISAELFHELAKWAARGRSMAWYFEEHQEAGFGLRER</sequence>
<reference evidence="1 2" key="2">
    <citation type="submission" date="2019-09" db="EMBL/GenBank/DDBJ databases">
        <authorList>
            <person name="Jin C."/>
        </authorList>
    </citation>
    <scope>NUCLEOTIDE SEQUENCE [LARGE SCALE GENOMIC DNA]</scope>
    <source>
        <strain evidence="1 2">AN110305</strain>
    </source>
</reference>
<evidence type="ECO:0008006" key="3">
    <source>
        <dbReference type="Google" id="ProtNLM"/>
    </source>
</evidence>
<name>A0A5B2XAM1_9PSEU</name>
<evidence type="ECO:0000313" key="1">
    <source>
        <dbReference type="EMBL" id="KAA2260121.1"/>
    </source>
</evidence>
<dbReference type="AlphaFoldDB" id="A0A5B2XAM1"/>
<proteinExistence type="predicted"/>
<dbReference type="OrthoDB" id="9803128at2"/>
<keyword evidence="2" id="KW-1185">Reference proteome</keyword>
<gene>
    <name evidence="1" type="ORF">F0L68_20565</name>
</gene>
<reference evidence="1 2" key="1">
    <citation type="submission" date="2019-09" db="EMBL/GenBank/DDBJ databases">
        <title>Goodfellowia gen. nov., a new genus of the Pseudonocardineae related to Actinoalloteichus, containing Goodfellowia coeruleoviolacea gen. nov., comb. nov. gen. nov., comb. nov.</title>
        <authorList>
            <person name="Labeda D."/>
        </authorList>
    </citation>
    <scope>NUCLEOTIDE SEQUENCE [LARGE SCALE GENOMIC DNA]</scope>
    <source>
        <strain evidence="1 2">AN110305</strain>
    </source>
</reference>
<dbReference type="EMBL" id="VUOB01000037">
    <property type="protein sequence ID" value="KAA2260121.1"/>
    <property type="molecule type" value="Genomic_DNA"/>
</dbReference>
<comment type="caution">
    <text evidence="1">The sequence shown here is derived from an EMBL/GenBank/DDBJ whole genome shotgun (WGS) entry which is preliminary data.</text>
</comment>
<dbReference type="RefSeq" id="WP_149851250.1">
    <property type="nucleotide sequence ID" value="NZ_VUOB01000037.1"/>
</dbReference>
<dbReference type="Proteomes" id="UP000323454">
    <property type="component" value="Unassembled WGS sequence"/>
</dbReference>
<organism evidence="1 2">
    <name type="scientific">Solihabitans fulvus</name>
    <dbReference type="NCBI Taxonomy" id="1892852"/>
    <lineage>
        <taxon>Bacteria</taxon>
        <taxon>Bacillati</taxon>
        <taxon>Actinomycetota</taxon>
        <taxon>Actinomycetes</taxon>
        <taxon>Pseudonocardiales</taxon>
        <taxon>Pseudonocardiaceae</taxon>
        <taxon>Solihabitans</taxon>
    </lineage>
</organism>